<comment type="similarity">
    <text evidence="2">Belongs to the FIS1 family.</text>
</comment>
<dbReference type="Proteomes" id="UP000269721">
    <property type="component" value="Unassembled WGS sequence"/>
</dbReference>
<proteinExistence type="inferred from homology"/>
<dbReference type="PIRSF" id="PIRSF008835">
    <property type="entry name" value="TPR_repeat_11_Fis1"/>
    <property type="match status" value="1"/>
</dbReference>
<dbReference type="Pfam" id="PF14853">
    <property type="entry name" value="Fis1_TPR_C"/>
    <property type="match status" value="1"/>
</dbReference>
<dbReference type="InterPro" id="IPR016543">
    <property type="entry name" value="Fis1"/>
</dbReference>
<evidence type="ECO:0000256" key="1">
    <source>
        <dbReference type="ARBA" id="ARBA00004572"/>
    </source>
</evidence>
<evidence type="ECO:0000313" key="10">
    <source>
        <dbReference type="Proteomes" id="UP000269721"/>
    </source>
</evidence>
<evidence type="ECO:0000256" key="3">
    <source>
        <dbReference type="ARBA" id="ARBA00014314"/>
    </source>
</evidence>
<sequence length="125" mass="14498">MEALPTAKEADVSLPQDGLKTLRDLYLNEGDDPRPQTKFNYAWALIRSKSKSDQKQGVSLLLEIYKAFPNRRRECLYYLALGEYKLGNYRNARKFNETLLQLESRNVQALELRKLIDDRVRSGTS</sequence>
<evidence type="ECO:0000256" key="4">
    <source>
        <dbReference type="ARBA" id="ARBA00022692"/>
    </source>
</evidence>
<dbReference type="CDD" id="cd12212">
    <property type="entry name" value="Fis1"/>
    <property type="match status" value="1"/>
</dbReference>
<dbReference type="InterPro" id="IPR028061">
    <property type="entry name" value="Fis1_TPR_C"/>
</dbReference>
<protein>
    <recommendedName>
        <fullName evidence="3">Mitochondrial fission 1 protein</fullName>
    </recommendedName>
</protein>
<keyword evidence="4" id="KW-0812">Transmembrane</keyword>
<name>A0A4P9W147_9FUNG</name>
<comment type="subcellular location">
    <subcellularLocation>
        <location evidence="1">Mitochondrion outer membrane</location>
        <topology evidence="1">Single-pass membrane protein</topology>
    </subcellularLocation>
</comment>
<dbReference type="Gene3D" id="1.25.40.10">
    <property type="entry name" value="Tetratricopeptide repeat domain"/>
    <property type="match status" value="1"/>
</dbReference>
<accession>A0A4P9W147</accession>
<dbReference type="OrthoDB" id="421154at2759"/>
<dbReference type="GO" id="GO:0000266">
    <property type="term" value="P:mitochondrial fission"/>
    <property type="evidence" value="ECO:0007669"/>
    <property type="project" value="InterPro"/>
</dbReference>
<evidence type="ECO:0000256" key="8">
    <source>
        <dbReference type="ARBA" id="ARBA00023136"/>
    </source>
</evidence>
<dbReference type="InterPro" id="IPR011990">
    <property type="entry name" value="TPR-like_helical_dom_sf"/>
</dbReference>
<evidence type="ECO:0000313" key="9">
    <source>
        <dbReference type="EMBL" id="RKO84290.1"/>
    </source>
</evidence>
<gene>
    <name evidence="9" type="ORF">BDK51DRAFT_17691</name>
</gene>
<evidence type="ECO:0000256" key="2">
    <source>
        <dbReference type="ARBA" id="ARBA00008937"/>
    </source>
</evidence>
<dbReference type="GO" id="GO:0005778">
    <property type="term" value="C:peroxisomal membrane"/>
    <property type="evidence" value="ECO:0007669"/>
    <property type="project" value="TreeGrafter"/>
</dbReference>
<keyword evidence="7" id="KW-0496">Mitochondrion</keyword>
<dbReference type="GO" id="GO:0000422">
    <property type="term" value="P:autophagy of mitochondrion"/>
    <property type="evidence" value="ECO:0007669"/>
    <property type="project" value="TreeGrafter"/>
</dbReference>
<dbReference type="InterPro" id="IPR028058">
    <property type="entry name" value="Fis1_TPR_N"/>
</dbReference>
<dbReference type="SUPFAM" id="SSF48452">
    <property type="entry name" value="TPR-like"/>
    <property type="match status" value="1"/>
</dbReference>
<keyword evidence="10" id="KW-1185">Reference proteome</keyword>
<evidence type="ECO:0000256" key="7">
    <source>
        <dbReference type="ARBA" id="ARBA00023128"/>
    </source>
</evidence>
<reference evidence="10" key="1">
    <citation type="journal article" date="2018" name="Nat. Microbiol.">
        <title>Leveraging single-cell genomics to expand the fungal tree of life.</title>
        <authorList>
            <person name="Ahrendt S.R."/>
            <person name="Quandt C.A."/>
            <person name="Ciobanu D."/>
            <person name="Clum A."/>
            <person name="Salamov A."/>
            <person name="Andreopoulos B."/>
            <person name="Cheng J.F."/>
            <person name="Woyke T."/>
            <person name="Pelin A."/>
            <person name="Henrissat B."/>
            <person name="Reynolds N.K."/>
            <person name="Benny G.L."/>
            <person name="Smith M.E."/>
            <person name="James T.Y."/>
            <person name="Grigoriev I.V."/>
        </authorList>
    </citation>
    <scope>NUCLEOTIDE SEQUENCE [LARGE SCALE GENOMIC DNA]</scope>
</reference>
<evidence type="ECO:0000256" key="6">
    <source>
        <dbReference type="ARBA" id="ARBA00022989"/>
    </source>
</evidence>
<dbReference type="PANTHER" id="PTHR13247">
    <property type="entry name" value="TETRATRICOPEPTIDE REPEAT PROTEIN 11 TPR REPEAT PROTEIN 11"/>
    <property type="match status" value="1"/>
</dbReference>
<dbReference type="AlphaFoldDB" id="A0A4P9W147"/>
<dbReference type="GO" id="GO:0016559">
    <property type="term" value="P:peroxisome fission"/>
    <property type="evidence" value="ECO:0007669"/>
    <property type="project" value="TreeGrafter"/>
</dbReference>
<keyword evidence="8" id="KW-0472">Membrane</keyword>
<dbReference type="Pfam" id="PF14852">
    <property type="entry name" value="Fis1_TPR_N"/>
    <property type="match status" value="1"/>
</dbReference>
<organism evidence="9 10">
    <name type="scientific">Blyttiomyces helicus</name>
    <dbReference type="NCBI Taxonomy" id="388810"/>
    <lineage>
        <taxon>Eukaryota</taxon>
        <taxon>Fungi</taxon>
        <taxon>Fungi incertae sedis</taxon>
        <taxon>Chytridiomycota</taxon>
        <taxon>Chytridiomycota incertae sedis</taxon>
        <taxon>Chytridiomycetes</taxon>
        <taxon>Chytridiomycetes incertae sedis</taxon>
        <taxon>Blyttiomyces</taxon>
    </lineage>
</organism>
<dbReference type="PANTHER" id="PTHR13247:SF0">
    <property type="entry name" value="MITOCHONDRIAL FISSION 1 PROTEIN"/>
    <property type="match status" value="1"/>
</dbReference>
<dbReference type="GO" id="GO:0005741">
    <property type="term" value="C:mitochondrial outer membrane"/>
    <property type="evidence" value="ECO:0007669"/>
    <property type="project" value="UniProtKB-SubCell"/>
</dbReference>
<keyword evidence="5" id="KW-1000">Mitochondrion outer membrane</keyword>
<dbReference type="EMBL" id="ML000278">
    <property type="protein sequence ID" value="RKO84290.1"/>
    <property type="molecule type" value="Genomic_DNA"/>
</dbReference>
<evidence type="ECO:0000256" key="5">
    <source>
        <dbReference type="ARBA" id="ARBA00022787"/>
    </source>
</evidence>
<dbReference type="InterPro" id="IPR033745">
    <property type="entry name" value="Fis1_cytosol"/>
</dbReference>
<keyword evidence="6" id="KW-1133">Transmembrane helix</keyword>